<accession>A0A7W6AGM4</accession>
<reference evidence="2 3" key="3">
    <citation type="submission" date="2020-08" db="EMBL/GenBank/DDBJ databases">
        <title>Genomic Encyclopedia of Type Strains, Phase IV (KMG-IV): sequencing the most valuable type-strain genomes for metagenomic binning, comparative biology and taxonomic classification.</title>
        <authorList>
            <person name="Goeker M."/>
        </authorList>
    </citation>
    <scope>NUCLEOTIDE SEQUENCE [LARGE SCALE GENOMIC DNA]</scope>
    <source>
        <strain evidence="2 3">DSM 24105</strain>
    </source>
</reference>
<dbReference type="Proteomes" id="UP001156881">
    <property type="component" value="Unassembled WGS sequence"/>
</dbReference>
<sequence>MLYRLLSVFIRREVVVVRIVTALDEGEPSETSPCRDDPLAGLCSDLERELIAAGYLR</sequence>
<keyword evidence="4" id="KW-1185">Reference proteome</keyword>
<dbReference type="Proteomes" id="UP000517759">
    <property type="component" value="Unassembled WGS sequence"/>
</dbReference>
<dbReference type="RefSeq" id="WP_183501652.1">
    <property type="nucleotide sequence ID" value="NZ_BSPG01000042.1"/>
</dbReference>
<evidence type="ECO:0000313" key="3">
    <source>
        <dbReference type="Proteomes" id="UP000517759"/>
    </source>
</evidence>
<dbReference type="AlphaFoldDB" id="A0A7W6AGM4"/>
<protein>
    <submittedName>
        <fullName evidence="2">Uncharacterized protein</fullName>
    </submittedName>
</protein>
<proteinExistence type="predicted"/>
<organism evidence="2 3">
    <name type="scientific">Methylobacterium brachythecii</name>
    <dbReference type="NCBI Taxonomy" id="1176177"/>
    <lineage>
        <taxon>Bacteria</taxon>
        <taxon>Pseudomonadati</taxon>
        <taxon>Pseudomonadota</taxon>
        <taxon>Alphaproteobacteria</taxon>
        <taxon>Hyphomicrobiales</taxon>
        <taxon>Methylobacteriaceae</taxon>
        <taxon>Methylobacterium</taxon>
    </lineage>
</organism>
<evidence type="ECO:0000313" key="2">
    <source>
        <dbReference type="EMBL" id="MBB3900869.1"/>
    </source>
</evidence>
<comment type="caution">
    <text evidence="2">The sequence shown here is derived from an EMBL/GenBank/DDBJ whole genome shotgun (WGS) entry which is preliminary data.</text>
</comment>
<reference evidence="1" key="1">
    <citation type="journal article" date="2014" name="Int. J. Syst. Evol. Microbiol.">
        <title>Complete genome of a new Firmicutes species belonging to the dominant human colonic microbiota ('Ruminococcus bicirculans') reveals two chromosomes and a selective capacity to utilize plant glucans.</title>
        <authorList>
            <consortium name="NISC Comparative Sequencing Program"/>
            <person name="Wegmann U."/>
            <person name="Louis P."/>
            <person name="Goesmann A."/>
            <person name="Henrissat B."/>
            <person name="Duncan S.H."/>
            <person name="Flint H.J."/>
        </authorList>
    </citation>
    <scope>NUCLEOTIDE SEQUENCE</scope>
    <source>
        <strain evidence="1">NBRC 107710</strain>
    </source>
</reference>
<evidence type="ECO:0000313" key="4">
    <source>
        <dbReference type="Proteomes" id="UP001156881"/>
    </source>
</evidence>
<reference evidence="1" key="4">
    <citation type="submission" date="2023-01" db="EMBL/GenBank/DDBJ databases">
        <title>Draft genome sequence of Methylobacterium brachythecii strain NBRC 107710.</title>
        <authorList>
            <person name="Sun Q."/>
            <person name="Mori K."/>
        </authorList>
    </citation>
    <scope>NUCLEOTIDE SEQUENCE</scope>
    <source>
        <strain evidence="1">NBRC 107710</strain>
    </source>
</reference>
<evidence type="ECO:0000313" key="1">
    <source>
        <dbReference type="EMBL" id="GLS46434.1"/>
    </source>
</evidence>
<dbReference type="EMBL" id="BSPG01000042">
    <property type="protein sequence ID" value="GLS46434.1"/>
    <property type="molecule type" value="Genomic_DNA"/>
</dbReference>
<reference evidence="4" key="2">
    <citation type="journal article" date="2019" name="Int. J. Syst. Evol. Microbiol.">
        <title>The Global Catalogue of Microorganisms (GCM) 10K type strain sequencing project: providing services to taxonomists for standard genome sequencing and annotation.</title>
        <authorList>
            <consortium name="The Broad Institute Genomics Platform"/>
            <consortium name="The Broad Institute Genome Sequencing Center for Infectious Disease"/>
            <person name="Wu L."/>
            <person name="Ma J."/>
        </authorList>
    </citation>
    <scope>NUCLEOTIDE SEQUENCE [LARGE SCALE GENOMIC DNA]</scope>
    <source>
        <strain evidence="4">NBRC 107710</strain>
    </source>
</reference>
<gene>
    <name evidence="1" type="ORF">GCM10007884_44280</name>
    <name evidence="2" type="ORF">GGR33_000349</name>
</gene>
<name>A0A7W6AGM4_9HYPH</name>
<dbReference type="EMBL" id="JACIDN010000001">
    <property type="protein sequence ID" value="MBB3900869.1"/>
    <property type="molecule type" value="Genomic_DNA"/>
</dbReference>